<dbReference type="PANTHER" id="PTHR30349">
    <property type="entry name" value="PHAGE INTEGRASE-RELATED"/>
    <property type="match status" value="1"/>
</dbReference>
<dbReference type="InterPro" id="IPR011010">
    <property type="entry name" value="DNA_brk_join_enz"/>
</dbReference>
<dbReference type="GO" id="GO:0003677">
    <property type="term" value="F:DNA binding"/>
    <property type="evidence" value="ECO:0007669"/>
    <property type="project" value="InterPro"/>
</dbReference>
<sequence length="286" mass="33864">MKKEPMEQTILPEIKRRKRKVASDFAGYDLMCYDVTQELINNYYLHLQKVHKATTINSYVFKISPTILYGVAKGYINEKIEFTHMVEQETIKEIYTHEELEALLKRPTSNDFCEFRAWVIISTFLATGIRAQELRFLRIKDVNLEQGYITLNVTKNKEARIIPIPSSLHIALSEWMQVRNASKEDFLFCNIYGEQIQRTVLQTLVKRYSLRRGVKRYGLHLYRHTFITLSVRKGMSPVMLKRITGHKTMKMLERYYAFNPTDLVNIVDEFNPLEDFKTKKKKYEKI</sequence>
<dbReference type="RefSeq" id="WP_003429912.1">
    <property type="nucleotide sequence ID" value="NZ_CACRTU010000008.1"/>
</dbReference>
<dbReference type="Pfam" id="PF00589">
    <property type="entry name" value="Phage_integrase"/>
    <property type="match status" value="1"/>
</dbReference>
<dbReference type="PROSITE" id="PS51898">
    <property type="entry name" value="TYR_RECOMBINASE"/>
    <property type="match status" value="1"/>
</dbReference>
<dbReference type="SUPFAM" id="SSF56349">
    <property type="entry name" value="DNA breaking-rejoining enzymes"/>
    <property type="match status" value="1"/>
</dbReference>
<keyword evidence="1" id="KW-0233">DNA recombination</keyword>
<dbReference type="AlphaFoldDB" id="A0A6N2Z3H5"/>
<protein>
    <submittedName>
        <fullName evidence="2">Tyrosine recombinase XerD</fullName>
    </submittedName>
</protein>
<accession>A0A6N2Z3H5</accession>
<evidence type="ECO:0000313" key="2">
    <source>
        <dbReference type="EMBL" id="VYT73794.1"/>
    </source>
</evidence>
<dbReference type="EMBL" id="CACRTU010000008">
    <property type="protein sequence ID" value="VYT73794.1"/>
    <property type="molecule type" value="Genomic_DNA"/>
</dbReference>
<dbReference type="InterPro" id="IPR002104">
    <property type="entry name" value="Integrase_catalytic"/>
</dbReference>
<dbReference type="InterPro" id="IPR013762">
    <property type="entry name" value="Integrase-like_cat_sf"/>
</dbReference>
<reference evidence="2" key="1">
    <citation type="submission" date="2019-11" db="EMBL/GenBank/DDBJ databases">
        <authorList>
            <person name="Feng L."/>
        </authorList>
    </citation>
    <scope>NUCLEOTIDE SEQUENCE</scope>
    <source>
        <strain evidence="2">CButyricumLFYP62</strain>
    </source>
</reference>
<dbReference type="PANTHER" id="PTHR30349:SF64">
    <property type="entry name" value="PROPHAGE INTEGRASE INTD-RELATED"/>
    <property type="match status" value="1"/>
</dbReference>
<proteinExistence type="predicted"/>
<dbReference type="InterPro" id="IPR050090">
    <property type="entry name" value="Tyrosine_recombinase_XerCD"/>
</dbReference>
<gene>
    <name evidence="2" type="primary">xerD_1</name>
    <name evidence="2" type="ORF">CBLFYP62_00613</name>
</gene>
<organism evidence="2">
    <name type="scientific">Clostridium butyricum</name>
    <dbReference type="NCBI Taxonomy" id="1492"/>
    <lineage>
        <taxon>Bacteria</taxon>
        <taxon>Bacillati</taxon>
        <taxon>Bacillota</taxon>
        <taxon>Clostridia</taxon>
        <taxon>Eubacteriales</taxon>
        <taxon>Clostridiaceae</taxon>
        <taxon>Clostridium</taxon>
    </lineage>
</organism>
<dbReference type="CDD" id="cd00397">
    <property type="entry name" value="DNA_BRE_C"/>
    <property type="match status" value="1"/>
</dbReference>
<name>A0A6N2Z3H5_CLOBU</name>
<dbReference type="Gene3D" id="1.10.443.10">
    <property type="entry name" value="Intergrase catalytic core"/>
    <property type="match status" value="1"/>
</dbReference>
<dbReference type="GO" id="GO:0015074">
    <property type="term" value="P:DNA integration"/>
    <property type="evidence" value="ECO:0007669"/>
    <property type="project" value="InterPro"/>
</dbReference>
<dbReference type="GO" id="GO:0006310">
    <property type="term" value="P:DNA recombination"/>
    <property type="evidence" value="ECO:0007669"/>
    <property type="project" value="UniProtKB-KW"/>
</dbReference>
<evidence type="ECO:0000256" key="1">
    <source>
        <dbReference type="ARBA" id="ARBA00023172"/>
    </source>
</evidence>